<organism evidence="2 3">
    <name type="scientific">Anabarilius grahami</name>
    <name type="common">Kanglang fish</name>
    <name type="synonym">Barilius grahami</name>
    <dbReference type="NCBI Taxonomy" id="495550"/>
    <lineage>
        <taxon>Eukaryota</taxon>
        <taxon>Metazoa</taxon>
        <taxon>Chordata</taxon>
        <taxon>Craniata</taxon>
        <taxon>Vertebrata</taxon>
        <taxon>Euteleostomi</taxon>
        <taxon>Actinopterygii</taxon>
        <taxon>Neopterygii</taxon>
        <taxon>Teleostei</taxon>
        <taxon>Ostariophysi</taxon>
        <taxon>Cypriniformes</taxon>
        <taxon>Xenocyprididae</taxon>
        <taxon>Xenocypridinae</taxon>
        <taxon>Xenocypridinae incertae sedis</taxon>
        <taxon>Anabarilius</taxon>
    </lineage>
</organism>
<accession>A0A3N0Z9L9</accession>
<dbReference type="EMBL" id="RJVU01003557">
    <property type="protein sequence ID" value="ROL55051.1"/>
    <property type="molecule type" value="Genomic_DNA"/>
</dbReference>
<feature type="compositionally biased region" description="Basic and acidic residues" evidence="1">
    <location>
        <begin position="12"/>
        <end position="24"/>
    </location>
</feature>
<gene>
    <name evidence="2" type="ORF">DPX16_0155</name>
</gene>
<proteinExistence type="predicted"/>
<feature type="region of interest" description="Disordered" evidence="1">
    <location>
        <begin position="1"/>
        <end position="29"/>
    </location>
</feature>
<dbReference type="Proteomes" id="UP000281406">
    <property type="component" value="Unassembled WGS sequence"/>
</dbReference>
<evidence type="ECO:0000313" key="3">
    <source>
        <dbReference type="Proteomes" id="UP000281406"/>
    </source>
</evidence>
<protein>
    <submittedName>
        <fullName evidence="2">Uncharacterized protein</fullName>
    </submittedName>
</protein>
<evidence type="ECO:0000313" key="2">
    <source>
        <dbReference type="EMBL" id="ROL55051.1"/>
    </source>
</evidence>
<keyword evidence="3" id="KW-1185">Reference proteome</keyword>
<comment type="caution">
    <text evidence="2">The sequence shown here is derived from an EMBL/GenBank/DDBJ whole genome shotgun (WGS) entry which is preliminary data.</text>
</comment>
<reference evidence="2 3" key="1">
    <citation type="submission" date="2018-10" db="EMBL/GenBank/DDBJ databases">
        <title>Genome assembly for a Yunnan-Guizhou Plateau 3E fish, Anabarilius grahami (Regan), and its evolutionary and genetic applications.</title>
        <authorList>
            <person name="Jiang W."/>
        </authorList>
    </citation>
    <scope>NUCLEOTIDE SEQUENCE [LARGE SCALE GENOMIC DNA]</scope>
    <source>
        <strain evidence="2">AG-KIZ</strain>
        <tissue evidence="2">Muscle</tissue>
    </source>
</reference>
<name>A0A3N0Z9L9_ANAGA</name>
<feature type="compositionally biased region" description="Polar residues" evidence="1">
    <location>
        <begin position="1"/>
        <end position="11"/>
    </location>
</feature>
<evidence type="ECO:0000256" key="1">
    <source>
        <dbReference type="SAM" id="MobiDB-lite"/>
    </source>
</evidence>
<dbReference type="AlphaFoldDB" id="A0A3N0Z9L9"/>
<sequence>MAASVTTQKGTATHEGRNGRRMTDPELEQTQMNLRRTRRHRGDEGTHWRQVSIFGGVLEAKSAPPDARL</sequence>